<dbReference type="InterPro" id="IPR027417">
    <property type="entry name" value="P-loop_NTPase"/>
</dbReference>
<dbReference type="GO" id="GO:0005634">
    <property type="term" value="C:nucleus"/>
    <property type="evidence" value="ECO:0007669"/>
    <property type="project" value="UniProtKB-SubCell"/>
</dbReference>
<evidence type="ECO:0000256" key="6">
    <source>
        <dbReference type="ARBA" id="ARBA00023242"/>
    </source>
</evidence>
<keyword evidence="6" id="KW-0539">Nucleus</keyword>
<evidence type="ECO:0000256" key="2">
    <source>
        <dbReference type="ARBA" id="ARBA00022741"/>
    </source>
</evidence>
<keyword evidence="5" id="KW-0234">DNA repair</keyword>
<dbReference type="CDD" id="cd19491">
    <property type="entry name" value="XRCC3"/>
    <property type="match status" value="1"/>
</dbReference>
<dbReference type="InterPro" id="IPR020588">
    <property type="entry name" value="RecA_ATP-bd"/>
</dbReference>
<dbReference type="Pfam" id="PF08423">
    <property type="entry name" value="Rad51"/>
    <property type="match status" value="1"/>
</dbReference>
<evidence type="ECO:0000259" key="8">
    <source>
        <dbReference type="PROSITE" id="PS50162"/>
    </source>
</evidence>
<dbReference type="Gene3D" id="3.40.50.300">
    <property type="entry name" value="P-loop containing nucleotide triphosphate hydrolases"/>
    <property type="match status" value="2"/>
</dbReference>
<dbReference type="GO" id="GO:0003697">
    <property type="term" value="F:single-stranded DNA binding"/>
    <property type="evidence" value="ECO:0007669"/>
    <property type="project" value="TreeGrafter"/>
</dbReference>
<evidence type="ECO:0000313" key="10">
    <source>
        <dbReference type="Proteomes" id="UP000187013"/>
    </source>
</evidence>
<dbReference type="GO" id="GO:0061982">
    <property type="term" value="P:meiosis I cell cycle process"/>
    <property type="evidence" value="ECO:0007669"/>
    <property type="project" value="UniProtKB-ARBA"/>
</dbReference>
<keyword evidence="3" id="KW-0227">DNA damage</keyword>
<evidence type="ECO:0000256" key="3">
    <source>
        <dbReference type="ARBA" id="ARBA00022763"/>
    </source>
</evidence>
<dbReference type="GO" id="GO:0003690">
    <property type="term" value="F:double-stranded DNA binding"/>
    <property type="evidence" value="ECO:0007669"/>
    <property type="project" value="TreeGrafter"/>
</dbReference>
<name>A0A1Q3A7C5_ZYGRO</name>
<dbReference type="PANTHER" id="PTHR22942:SF66">
    <property type="entry name" value="RE19845P"/>
    <property type="match status" value="1"/>
</dbReference>
<dbReference type="GO" id="GO:0000150">
    <property type="term" value="F:DNA strand exchange activity"/>
    <property type="evidence" value="ECO:0007669"/>
    <property type="project" value="TreeGrafter"/>
</dbReference>
<dbReference type="AlphaFoldDB" id="A0A1Q3A7C5"/>
<dbReference type="InterPro" id="IPR047348">
    <property type="entry name" value="XRCC3-like_C"/>
</dbReference>
<dbReference type="InterPro" id="IPR013632">
    <property type="entry name" value="Rad51_C"/>
</dbReference>
<dbReference type="EMBL" id="BDGX01000032">
    <property type="protein sequence ID" value="GAV51639.1"/>
    <property type="molecule type" value="Genomic_DNA"/>
</dbReference>
<dbReference type="PROSITE" id="PS50162">
    <property type="entry name" value="RECA_2"/>
    <property type="match status" value="1"/>
</dbReference>
<evidence type="ECO:0000256" key="7">
    <source>
        <dbReference type="SAM" id="MobiDB-lite"/>
    </source>
</evidence>
<dbReference type="GO" id="GO:0140664">
    <property type="term" value="F:ATP-dependent DNA damage sensor activity"/>
    <property type="evidence" value="ECO:0007669"/>
    <property type="project" value="InterPro"/>
</dbReference>
<dbReference type="SMART" id="SM00382">
    <property type="entry name" value="AAA"/>
    <property type="match status" value="1"/>
</dbReference>
<comment type="subcellular location">
    <subcellularLocation>
        <location evidence="1">Nucleus</location>
    </subcellularLocation>
</comment>
<dbReference type="OrthoDB" id="1861185at2759"/>
<dbReference type="GO" id="GO:0000730">
    <property type="term" value="P:DNA recombinase assembly"/>
    <property type="evidence" value="ECO:0007669"/>
    <property type="project" value="TreeGrafter"/>
</dbReference>
<accession>A0A1Q3A7C5</accession>
<dbReference type="InterPro" id="IPR003593">
    <property type="entry name" value="AAA+_ATPase"/>
</dbReference>
<reference evidence="9 10" key="1">
    <citation type="submission" date="2016-08" db="EMBL/GenBank/DDBJ databases">
        <title>Draft genome sequence of allopolyploid Zygosaccharomyces rouxii.</title>
        <authorList>
            <person name="Watanabe J."/>
            <person name="Uehara K."/>
            <person name="Mogi Y."/>
            <person name="Tsukioka Y."/>
        </authorList>
    </citation>
    <scope>NUCLEOTIDE SEQUENCE [LARGE SCALE GENOMIC DNA]</scope>
    <source>
        <strain evidence="9 10">NBRC 110957</strain>
    </source>
</reference>
<dbReference type="Proteomes" id="UP000187013">
    <property type="component" value="Unassembled WGS sequence"/>
</dbReference>
<organism evidence="9 10">
    <name type="scientific">Zygosaccharomyces rouxii</name>
    <dbReference type="NCBI Taxonomy" id="4956"/>
    <lineage>
        <taxon>Eukaryota</taxon>
        <taxon>Fungi</taxon>
        <taxon>Dikarya</taxon>
        <taxon>Ascomycota</taxon>
        <taxon>Saccharomycotina</taxon>
        <taxon>Saccharomycetes</taxon>
        <taxon>Saccharomycetales</taxon>
        <taxon>Saccharomycetaceae</taxon>
        <taxon>Zygosaccharomyces</taxon>
    </lineage>
</organism>
<feature type="region of interest" description="Disordered" evidence="7">
    <location>
        <begin position="345"/>
        <end position="364"/>
    </location>
</feature>
<proteinExistence type="predicted"/>
<comment type="caution">
    <text evidence="9">The sequence shown here is derived from an EMBL/GenBank/DDBJ whole genome shotgun (WGS) entry which is preliminary data.</text>
</comment>
<gene>
    <name evidence="9" type="ORF">ZYGR_0AF01100</name>
</gene>
<evidence type="ECO:0000256" key="5">
    <source>
        <dbReference type="ARBA" id="ARBA00023204"/>
    </source>
</evidence>
<protein>
    <recommendedName>
        <fullName evidence="8">RecA family profile 1 domain-containing protein</fullName>
    </recommendedName>
</protein>
<dbReference type="GO" id="GO:0006312">
    <property type="term" value="P:mitotic recombination"/>
    <property type="evidence" value="ECO:0007669"/>
    <property type="project" value="TreeGrafter"/>
</dbReference>
<evidence type="ECO:0000256" key="1">
    <source>
        <dbReference type="ARBA" id="ARBA00004123"/>
    </source>
</evidence>
<feature type="domain" description="RecA family profile 1" evidence="8">
    <location>
        <begin position="83"/>
        <end position="261"/>
    </location>
</feature>
<dbReference type="GO" id="GO:0042148">
    <property type="term" value="P:DNA strand invasion"/>
    <property type="evidence" value="ECO:0007669"/>
    <property type="project" value="TreeGrafter"/>
</dbReference>
<sequence>MDLYDELPQSSLLCDEGFTSLLDACKRYQVSVVDFLTLPSKELARQLQRSINEVDTFRKLLIAEYDDQLTKFNEVRPINEVEGPVSFTTTDVGIDEVLGGGIYTHGITEVFGESSTGKSQLLMQLCLSVQLPTNMGGMDGKCVYISTEGDLPTQRLASMISAREELVKHGVSQENVYTVTCCDLINQEHIINVQLPILLENSKGAIKLIIIDSISHHMRVELPTRDFKDHQDNRFYVDQVAEKLLDLANKHSLAVVVANQVSDRPLFESPEPYVAELTDYEYQLGWWVGWRNSSILYHQKYNEPKNVNSDYQDNEDLLSDDEDGKLIHDEIVRVENLSRTKAAKLTVSSSEKTLPPDKKPIERSSTFPSQKKMFYKKRRVDRRVPNLGLAWANHLSTRILLSKSYKASPMIRRGELHLYKGSDPTTFWQVKRLFKVVFSAYAEAKEVPFMITKRGVESLLGDD</sequence>
<dbReference type="SUPFAM" id="SSF52540">
    <property type="entry name" value="P-loop containing nucleoside triphosphate hydrolases"/>
    <property type="match status" value="1"/>
</dbReference>
<dbReference type="GO" id="GO:0005524">
    <property type="term" value="F:ATP binding"/>
    <property type="evidence" value="ECO:0007669"/>
    <property type="project" value="UniProtKB-KW"/>
</dbReference>
<keyword evidence="2" id="KW-0547">Nucleotide-binding</keyword>
<dbReference type="PANTHER" id="PTHR22942">
    <property type="entry name" value="RECA/RAD51/RADA DNA STRAND-PAIRING FAMILY MEMBER"/>
    <property type="match status" value="1"/>
</dbReference>
<keyword evidence="4" id="KW-0067">ATP-binding</keyword>
<evidence type="ECO:0000313" key="9">
    <source>
        <dbReference type="EMBL" id="GAV51639.1"/>
    </source>
</evidence>
<evidence type="ECO:0000256" key="4">
    <source>
        <dbReference type="ARBA" id="ARBA00022840"/>
    </source>
</evidence>